<dbReference type="STRING" id="52838.A0A4S8JWK0"/>
<dbReference type="SUPFAM" id="SSF46785">
    <property type="entry name" value="Winged helix' DNA-binding domain"/>
    <property type="match status" value="1"/>
</dbReference>
<evidence type="ECO:0000259" key="1">
    <source>
        <dbReference type="Pfam" id="PF08100"/>
    </source>
</evidence>
<evidence type="ECO:0000313" key="2">
    <source>
        <dbReference type="EMBL" id="THU66631.1"/>
    </source>
</evidence>
<name>A0A4S8JWK0_MUSBA</name>
<dbReference type="Pfam" id="PF08100">
    <property type="entry name" value="Dimerisation"/>
    <property type="match status" value="1"/>
</dbReference>
<organism evidence="2 3">
    <name type="scientific">Musa balbisiana</name>
    <name type="common">Banana</name>
    <dbReference type="NCBI Taxonomy" id="52838"/>
    <lineage>
        <taxon>Eukaryota</taxon>
        <taxon>Viridiplantae</taxon>
        <taxon>Streptophyta</taxon>
        <taxon>Embryophyta</taxon>
        <taxon>Tracheophyta</taxon>
        <taxon>Spermatophyta</taxon>
        <taxon>Magnoliopsida</taxon>
        <taxon>Liliopsida</taxon>
        <taxon>Zingiberales</taxon>
        <taxon>Musaceae</taxon>
        <taxon>Musa</taxon>
    </lineage>
</organism>
<dbReference type="InterPro" id="IPR036390">
    <property type="entry name" value="WH_DNA-bd_sf"/>
</dbReference>
<dbReference type="EMBL" id="PYDT01000003">
    <property type="protein sequence ID" value="THU66631.1"/>
    <property type="molecule type" value="Genomic_DNA"/>
</dbReference>
<reference evidence="2 3" key="1">
    <citation type="journal article" date="2019" name="Nat. Plants">
        <title>Genome sequencing of Musa balbisiana reveals subgenome evolution and function divergence in polyploid bananas.</title>
        <authorList>
            <person name="Yao X."/>
        </authorList>
    </citation>
    <scope>NUCLEOTIDE SEQUENCE [LARGE SCALE GENOMIC DNA]</scope>
    <source>
        <strain evidence="3">cv. DH-PKW</strain>
        <tissue evidence="2">Leaves</tissue>
    </source>
</reference>
<dbReference type="AlphaFoldDB" id="A0A4S8JWK0"/>
<sequence length="121" mass="13456">MGSFLEEFGAKELWQAHDRIWNHALSYIRSMCLKCARELGIEDIIHSHGKPITLSQVETALRIPPARSACFRQLIRLLVHLEYFSQISDVGGRRGWGWGWGGAGAVVGDDGHGDRRGLSTA</sequence>
<protein>
    <recommendedName>
        <fullName evidence="1">O-methyltransferase dimerisation domain-containing protein</fullName>
    </recommendedName>
</protein>
<accession>A0A4S8JWK0</accession>
<dbReference type="InterPro" id="IPR012967">
    <property type="entry name" value="COMT_dimerisation"/>
</dbReference>
<dbReference type="Gene3D" id="1.10.10.10">
    <property type="entry name" value="Winged helix-like DNA-binding domain superfamily/Winged helix DNA-binding domain"/>
    <property type="match status" value="1"/>
</dbReference>
<feature type="domain" description="O-methyltransferase dimerisation" evidence="1">
    <location>
        <begin position="21"/>
        <end position="91"/>
    </location>
</feature>
<comment type="caution">
    <text evidence="2">The sequence shown here is derived from an EMBL/GenBank/DDBJ whole genome shotgun (WGS) entry which is preliminary data.</text>
</comment>
<evidence type="ECO:0000313" key="3">
    <source>
        <dbReference type="Proteomes" id="UP000317650"/>
    </source>
</evidence>
<dbReference type="Proteomes" id="UP000317650">
    <property type="component" value="Chromosome 5"/>
</dbReference>
<dbReference type="GO" id="GO:0046983">
    <property type="term" value="F:protein dimerization activity"/>
    <property type="evidence" value="ECO:0007669"/>
    <property type="project" value="InterPro"/>
</dbReference>
<proteinExistence type="predicted"/>
<gene>
    <name evidence="2" type="ORF">C4D60_Mb05t16180</name>
</gene>
<dbReference type="InterPro" id="IPR036388">
    <property type="entry name" value="WH-like_DNA-bd_sf"/>
</dbReference>
<keyword evidence="3" id="KW-1185">Reference proteome</keyword>